<evidence type="ECO:0000313" key="3">
    <source>
        <dbReference type="Proteomes" id="UP000499080"/>
    </source>
</evidence>
<dbReference type="AlphaFoldDB" id="A0A4Y2JWZ5"/>
<reference evidence="2 3" key="1">
    <citation type="journal article" date="2019" name="Sci. Rep.">
        <title>Orb-weaving spider Araneus ventricosus genome elucidates the spidroin gene catalogue.</title>
        <authorList>
            <person name="Kono N."/>
            <person name="Nakamura H."/>
            <person name="Ohtoshi R."/>
            <person name="Moran D.A.P."/>
            <person name="Shinohara A."/>
            <person name="Yoshida Y."/>
            <person name="Fujiwara M."/>
            <person name="Mori M."/>
            <person name="Tomita M."/>
            <person name="Arakawa K."/>
        </authorList>
    </citation>
    <scope>NUCLEOTIDE SEQUENCE [LARGE SCALE GENOMIC DNA]</scope>
</reference>
<feature type="region of interest" description="Disordered" evidence="1">
    <location>
        <begin position="1"/>
        <end position="59"/>
    </location>
</feature>
<dbReference type="Proteomes" id="UP000499080">
    <property type="component" value="Unassembled WGS sequence"/>
</dbReference>
<gene>
    <name evidence="2" type="ORF">AVEN_26532_1</name>
</gene>
<evidence type="ECO:0000313" key="2">
    <source>
        <dbReference type="EMBL" id="GBM94821.1"/>
    </source>
</evidence>
<name>A0A4Y2JWZ5_ARAVE</name>
<organism evidence="2 3">
    <name type="scientific">Araneus ventricosus</name>
    <name type="common">Orbweaver spider</name>
    <name type="synonym">Epeira ventricosa</name>
    <dbReference type="NCBI Taxonomy" id="182803"/>
    <lineage>
        <taxon>Eukaryota</taxon>
        <taxon>Metazoa</taxon>
        <taxon>Ecdysozoa</taxon>
        <taxon>Arthropoda</taxon>
        <taxon>Chelicerata</taxon>
        <taxon>Arachnida</taxon>
        <taxon>Araneae</taxon>
        <taxon>Araneomorphae</taxon>
        <taxon>Entelegynae</taxon>
        <taxon>Araneoidea</taxon>
        <taxon>Araneidae</taxon>
        <taxon>Araneus</taxon>
    </lineage>
</organism>
<comment type="caution">
    <text evidence="2">The sequence shown here is derived from an EMBL/GenBank/DDBJ whole genome shotgun (WGS) entry which is preliminary data.</text>
</comment>
<accession>A0A4Y2JWZ5</accession>
<sequence length="92" mass="10465">MARTTSLQTSTPHQREDVWPPRMIQRATGPIHDGSSAESGFEPGTLRPQRQDLTTRPLRPHGCQEYTRVQNFKAFADVVNGKIDYKIPFLQT</sequence>
<protein>
    <submittedName>
        <fullName evidence="2">Uncharacterized protein</fullName>
    </submittedName>
</protein>
<keyword evidence="3" id="KW-1185">Reference proteome</keyword>
<feature type="compositionally biased region" description="Polar residues" evidence="1">
    <location>
        <begin position="1"/>
        <end position="12"/>
    </location>
</feature>
<evidence type="ECO:0000256" key="1">
    <source>
        <dbReference type="SAM" id="MobiDB-lite"/>
    </source>
</evidence>
<dbReference type="EMBL" id="BGPR01004002">
    <property type="protein sequence ID" value="GBM94821.1"/>
    <property type="molecule type" value="Genomic_DNA"/>
</dbReference>
<proteinExistence type="predicted"/>